<proteinExistence type="predicted"/>
<sequence>MYQWTPLLHTLGVHVVSLDEMTGIQALERLHPTLPMKPGLIERRGFEYIRHGTLSLIAGFDVAIGQLPVVSMGPTRGETDFASFDR</sequence>
<reference evidence="1" key="2">
    <citation type="submission" date="2020-09" db="EMBL/GenBank/DDBJ databases">
        <authorList>
            <person name="Sun Q."/>
            <person name="Zhou Y."/>
        </authorList>
    </citation>
    <scope>NUCLEOTIDE SEQUENCE</scope>
    <source>
        <strain evidence="1">CGMCC 1.16134</strain>
    </source>
</reference>
<keyword evidence="2" id="KW-1185">Reference proteome</keyword>
<name>A0A917C1S5_9BACL</name>
<accession>A0A917C1S5</accession>
<dbReference type="EMBL" id="BMKR01000003">
    <property type="protein sequence ID" value="GGF65775.1"/>
    <property type="molecule type" value="Genomic_DNA"/>
</dbReference>
<organism evidence="1 2">
    <name type="scientific">Paenibacillus albidus</name>
    <dbReference type="NCBI Taxonomy" id="2041023"/>
    <lineage>
        <taxon>Bacteria</taxon>
        <taxon>Bacillati</taxon>
        <taxon>Bacillota</taxon>
        <taxon>Bacilli</taxon>
        <taxon>Bacillales</taxon>
        <taxon>Paenibacillaceae</taxon>
        <taxon>Paenibacillus</taxon>
    </lineage>
</organism>
<gene>
    <name evidence="1" type="ORF">GCM10010912_08530</name>
</gene>
<dbReference type="AlphaFoldDB" id="A0A917C1S5"/>
<protein>
    <submittedName>
        <fullName evidence="1">Uncharacterized protein</fullName>
    </submittedName>
</protein>
<dbReference type="Proteomes" id="UP000637643">
    <property type="component" value="Unassembled WGS sequence"/>
</dbReference>
<evidence type="ECO:0000313" key="2">
    <source>
        <dbReference type="Proteomes" id="UP000637643"/>
    </source>
</evidence>
<comment type="caution">
    <text evidence="1">The sequence shown here is derived from an EMBL/GenBank/DDBJ whole genome shotgun (WGS) entry which is preliminary data.</text>
</comment>
<reference evidence="1" key="1">
    <citation type="journal article" date="2014" name="Int. J. Syst. Evol. Microbiol.">
        <title>Complete genome sequence of Corynebacterium casei LMG S-19264T (=DSM 44701T), isolated from a smear-ripened cheese.</title>
        <authorList>
            <consortium name="US DOE Joint Genome Institute (JGI-PGF)"/>
            <person name="Walter F."/>
            <person name="Albersmeier A."/>
            <person name="Kalinowski J."/>
            <person name="Ruckert C."/>
        </authorList>
    </citation>
    <scope>NUCLEOTIDE SEQUENCE</scope>
    <source>
        <strain evidence="1">CGMCC 1.16134</strain>
    </source>
</reference>
<evidence type="ECO:0000313" key="1">
    <source>
        <dbReference type="EMBL" id="GGF65775.1"/>
    </source>
</evidence>